<name>A0AAV6YBG0_9LAMI</name>
<protein>
    <recommendedName>
        <fullName evidence="2">FAS1 domain-containing protein</fullName>
    </recommendedName>
</protein>
<evidence type="ECO:0000313" key="4">
    <source>
        <dbReference type="Proteomes" id="UP000826271"/>
    </source>
</evidence>
<dbReference type="Gene3D" id="2.30.180.10">
    <property type="entry name" value="FAS1 domain"/>
    <property type="match status" value="1"/>
</dbReference>
<accession>A0AAV6YBG0</accession>
<sequence length="191" mass="21636">MRRRKSEGFKLKNPVKFVCIIVSVSFIIIQIISAIQLRNISQSTIASKFPKINLSRDSKIGKFGENVMKMLPEDLKFTLFLPSERAFHRDLRLNQNDSNAYAVLTRVLGFSAVPRWISTADLENGKEMVYDSISGYNLYVSKDLNEMVVVNGVVSEKVDLKMGNILVHVMDGVIMDAEFELSVQPDDDEDE</sequence>
<evidence type="ECO:0000313" key="3">
    <source>
        <dbReference type="EMBL" id="KAG8390094.1"/>
    </source>
</evidence>
<evidence type="ECO:0000256" key="1">
    <source>
        <dbReference type="ARBA" id="ARBA00007843"/>
    </source>
</evidence>
<dbReference type="InterPro" id="IPR036378">
    <property type="entry name" value="FAS1_dom_sf"/>
</dbReference>
<dbReference type="EMBL" id="WHWC01000001">
    <property type="protein sequence ID" value="KAG8390094.1"/>
    <property type="molecule type" value="Genomic_DNA"/>
</dbReference>
<dbReference type="InterPro" id="IPR000782">
    <property type="entry name" value="FAS1_domain"/>
</dbReference>
<dbReference type="SMART" id="SM00554">
    <property type="entry name" value="FAS1"/>
    <property type="match status" value="1"/>
</dbReference>
<keyword evidence="4" id="KW-1185">Reference proteome</keyword>
<dbReference type="PANTHER" id="PTHR37232">
    <property type="entry name" value="FASCICLIN DOMAIN PROTEIN"/>
    <property type="match status" value="1"/>
</dbReference>
<reference evidence="3" key="1">
    <citation type="submission" date="2019-10" db="EMBL/GenBank/DDBJ databases">
        <authorList>
            <person name="Zhang R."/>
            <person name="Pan Y."/>
            <person name="Wang J."/>
            <person name="Ma R."/>
            <person name="Yu S."/>
        </authorList>
    </citation>
    <scope>NUCLEOTIDE SEQUENCE</scope>
    <source>
        <strain evidence="3">LA-IB0</strain>
        <tissue evidence="3">Leaf</tissue>
    </source>
</reference>
<gene>
    <name evidence="3" type="ORF">BUALT_Bualt01G0047700</name>
</gene>
<comment type="similarity">
    <text evidence="1">Belongs to the fasciclin-like AGP family.</text>
</comment>
<feature type="domain" description="FAS1" evidence="2">
    <location>
        <begin position="41"/>
        <end position="174"/>
    </location>
</feature>
<dbReference type="AlphaFoldDB" id="A0AAV6YBG0"/>
<evidence type="ECO:0000259" key="2">
    <source>
        <dbReference type="PROSITE" id="PS50213"/>
    </source>
</evidence>
<dbReference type="Pfam" id="PF02469">
    <property type="entry name" value="Fasciclin"/>
    <property type="match status" value="1"/>
</dbReference>
<dbReference type="Proteomes" id="UP000826271">
    <property type="component" value="Unassembled WGS sequence"/>
</dbReference>
<dbReference type="PROSITE" id="PS50213">
    <property type="entry name" value="FAS1"/>
    <property type="match status" value="1"/>
</dbReference>
<proteinExistence type="inferred from homology"/>
<comment type="caution">
    <text evidence="3">The sequence shown here is derived from an EMBL/GenBank/DDBJ whole genome shotgun (WGS) entry which is preliminary data.</text>
</comment>
<dbReference type="SUPFAM" id="SSF82153">
    <property type="entry name" value="FAS1 domain"/>
    <property type="match status" value="1"/>
</dbReference>
<dbReference type="PANTHER" id="PTHR37232:SF2">
    <property type="entry name" value="FAS1 DOMAIN-CONTAINING PROTEIN"/>
    <property type="match status" value="1"/>
</dbReference>
<organism evidence="3 4">
    <name type="scientific">Buddleja alternifolia</name>
    <dbReference type="NCBI Taxonomy" id="168488"/>
    <lineage>
        <taxon>Eukaryota</taxon>
        <taxon>Viridiplantae</taxon>
        <taxon>Streptophyta</taxon>
        <taxon>Embryophyta</taxon>
        <taxon>Tracheophyta</taxon>
        <taxon>Spermatophyta</taxon>
        <taxon>Magnoliopsida</taxon>
        <taxon>eudicotyledons</taxon>
        <taxon>Gunneridae</taxon>
        <taxon>Pentapetalae</taxon>
        <taxon>asterids</taxon>
        <taxon>lamiids</taxon>
        <taxon>Lamiales</taxon>
        <taxon>Scrophulariaceae</taxon>
        <taxon>Buddlejeae</taxon>
        <taxon>Buddleja</taxon>
    </lineage>
</organism>